<dbReference type="PROSITE" id="PS00726">
    <property type="entry name" value="AP_NUCLEASE_F1_1"/>
    <property type="match status" value="1"/>
</dbReference>
<comment type="cofactor">
    <cofactor evidence="7">
        <name>Mg(2+)</name>
        <dbReference type="ChEBI" id="CHEBI:18420"/>
    </cofactor>
    <cofactor evidence="7">
        <name>Mn(2+)</name>
        <dbReference type="ChEBI" id="CHEBI:29035"/>
    </cofactor>
    <text evidence="7">Probably binds two magnesium or manganese ions per subunit.</text>
</comment>
<evidence type="ECO:0000256" key="6">
    <source>
        <dbReference type="PIRSR" id="PIRSR604808-1"/>
    </source>
</evidence>
<evidence type="ECO:0000256" key="4">
    <source>
        <dbReference type="ARBA" id="ARBA00022801"/>
    </source>
</evidence>
<dbReference type="InterPro" id="IPR020848">
    <property type="entry name" value="AP_endonuclease_F1_CS"/>
</dbReference>
<feature type="domain" description="Endonuclease/exonuclease/phosphatase" evidence="9">
    <location>
        <begin position="6"/>
        <end position="268"/>
    </location>
</feature>
<evidence type="ECO:0000256" key="3">
    <source>
        <dbReference type="ARBA" id="ARBA00022723"/>
    </source>
</evidence>
<dbReference type="CDD" id="cd09087">
    <property type="entry name" value="Ape1-like_AP-endo"/>
    <property type="match status" value="1"/>
</dbReference>
<organism evidence="10 11">
    <name type="scientific">Bifidobacterium [indicum] DSM 20214 = LMG 11587</name>
    <dbReference type="NCBI Taxonomy" id="1341694"/>
    <lineage>
        <taxon>Bacteria</taxon>
        <taxon>Bacillati</taxon>
        <taxon>Actinomycetota</taxon>
        <taxon>Actinomycetes</taxon>
        <taxon>Bifidobacteriales</taxon>
        <taxon>Bifidobacteriaceae</taxon>
        <taxon>Bifidobacterium</taxon>
    </lineage>
</organism>
<feature type="binding site" evidence="7">
    <location>
        <position position="277"/>
    </location>
    <ligand>
        <name>Mg(2+)</name>
        <dbReference type="ChEBI" id="CHEBI:18420"/>
        <label>1</label>
    </ligand>
</feature>
<dbReference type="GO" id="GO:0006284">
    <property type="term" value="P:base-excision repair"/>
    <property type="evidence" value="ECO:0007669"/>
    <property type="project" value="TreeGrafter"/>
</dbReference>
<accession>A0A087VV02</accession>
<evidence type="ECO:0000256" key="8">
    <source>
        <dbReference type="PIRSR" id="PIRSR604808-3"/>
    </source>
</evidence>
<evidence type="ECO:0000256" key="5">
    <source>
        <dbReference type="ARBA" id="ARBA00022842"/>
    </source>
</evidence>
<dbReference type="PROSITE" id="PS51435">
    <property type="entry name" value="AP_NUCLEASE_F1_4"/>
    <property type="match status" value="1"/>
</dbReference>
<dbReference type="OrthoDB" id="9803914at2"/>
<comment type="cofactor">
    <cofactor evidence="1">
        <name>Mn(2+)</name>
        <dbReference type="ChEBI" id="CHEBI:29035"/>
    </cofactor>
</comment>
<dbReference type="PANTHER" id="PTHR22748">
    <property type="entry name" value="AP ENDONUCLEASE"/>
    <property type="match status" value="1"/>
</dbReference>
<feature type="binding site" evidence="7">
    <location>
        <position position="171"/>
    </location>
    <ligand>
        <name>Mg(2+)</name>
        <dbReference type="ChEBI" id="CHEBI:18420"/>
        <label>1</label>
    </ligand>
</feature>
<feature type="binding site" evidence="7">
    <location>
        <position position="46"/>
    </location>
    <ligand>
        <name>Mg(2+)</name>
        <dbReference type="ChEBI" id="CHEBI:18420"/>
        <label>1</label>
    </ligand>
</feature>
<feature type="active site" description="Proton acceptor" evidence="6">
    <location>
        <position position="277"/>
    </location>
</feature>
<evidence type="ECO:0000256" key="7">
    <source>
        <dbReference type="PIRSR" id="PIRSR604808-2"/>
    </source>
</evidence>
<dbReference type="PROSITE" id="PS00728">
    <property type="entry name" value="AP_NUCLEASE_F1_3"/>
    <property type="match status" value="1"/>
</dbReference>
<feature type="active site" evidence="6">
    <location>
        <position position="171"/>
    </location>
</feature>
<dbReference type="EMBL" id="CP006018">
    <property type="protein sequence ID" value="AIC92250.1"/>
    <property type="molecule type" value="Genomic_DNA"/>
</dbReference>
<dbReference type="HOGENOM" id="CLU_027539_1_3_11"/>
<sequence length="284" mass="32057">MVHTLVSWNIDSLNAALLGNSARGSLSLNVVESIRDLNPDVLAIQETKLNDDRKKTDTILKALMQYFPDYEEVHRISEPPARRGYAGTMMLYRKDLPKPEVTYPKIGAPDTMDDEGRMITLEFPGCFVTTVYTPNAGSGLARLEPRGHWDDCYRAYLKKLDASKPVLACGDFNVAHEEIDIANPQSNHHSAGFTDQERSKFGQLLDAGFTDTFRKVHGQAAGFFDNQRSIYTWFAQRAMTSKANNSGWRIDYWLTSDRLADRVQACEPVDTGSRRDHLPILLRI</sequence>
<feature type="binding site" evidence="7">
    <location>
        <position position="276"/>
    </location>
    <ligand>
        <name>Mg(2+)</name>
        <dbReference type="ChEBI" id="CHEBI:18420"/>
        <label>1</label>
    </ligand>
</feature>
<keyword evidence="11" id="KW-1185">Reference proteome</keyword>
<evidence type="ECO:0000259" key="9">
    <source>
        <dbReference type="Pfam" id="PF03372"/>
    </source>
</evidence>
<dbReference type="SUPFAM" id="SSF56219">
    <property type="entry name" value="DNase I-like"/>
    <property type="match status" value="1"/>
</dbReference>
<feature type="active site" evidence="6">
    <location>
        <position position="132"/>
    </location>
</feature>
<dbReference type="Gene3D" id="3.60.10.10">
    <property type="entry name" value="Endonuclease/exonuclease/phosphatase"/>
    <property type="match status" value="1"/>
</dbReference>
<keyword evidence="3 7" id="KW-0479">Metal-binding</keyword>
<evidence type="ECO:0000256" key="2">
    <source>
        <dbReference type="ARBA" id="ARBA00007092"/>
    </source>
</evidence>
<dbReference type="InterPro" id="IPR036691">
    <property type="entry name" value="Endo/exonu/phosph_ase_sf"/>
</dbReference>
<feature type="site" description="Important for catalytic activity" evidence="8">
    <location>
        <position position="251"/>
    </location>
</feature>
<name>A0A087VV02_9BIFI</name>
<feature type="binding site" evidence="7">
    <location>
        <position position="9"/>
    </location>
    <ligand>
        <name>Mg(2+)</name>
        <dbReference type="ChEBI" id="CHEBI:18420"/>
        <label>1</label>
    </ligand>
</feature>
<dbReference type="Pfam" id="PF03372">
    <property type="entry name" value="Exo_endo_phos"/>
    <property type="match status" value="1"/>
</dbReference>
<comment type="similarity">
    <text evidence="2">Belongs to the DNA repair enzymes AP/ExoA family.</text>
</comment>
<feature type="binding site" evidence="7">
    <location>
        <position position="173"/>
    </location>
    <ligand>
        <name>Mg(2+)</name>
        <dbReference type="ChEBI" id="CHEBI:18420"/>
        <label>1</label>
    </ligand>
</feature>
<feature type="site" description="Interaction with DNA substrate" evidence="8">
    <location>
        <position position="277"/>
    </location>
</feature>
<keyword evidence="7" id="KW-0464">Manganese</keyword>
<dbReference type="GO" id="GO:0046872">
    <property type="term" value="F:metal ion binding"/>
    <property type="evidence" value="ECO:0007669"/>
    <property type="project" value="UniProtKB-KW"/>
</dbReference>
<evidence type="ECO:0000313" key="11">
    <source>
        <dbReference type="Proteomes" id="UP000028569"/>
    </source>
</evidence>
<dbReference type="GO" id="GO:0003906">
    <property type="term" value="F:DNA-(apurinic or apyrimidinic site) endonuclease activity"/>
    <property type="evidence" value="ECO:0007669"/>
    <property type="project" value="TreeGrafter"/>
</dbReference>
<protein>
    <submittedName>
        <fullName evidence="10">Exodeoxyribonuclease III</fullName>
        <ecNumber evidence="10">3.1.11.2</ecNumber>
    </submittedName>
</protein>
<keyword evidence="5 7" id="KW-0460">Magnesium</keyword>
<gene>
    <name evidence="10" type="ORF">BINDI_0986</name>
</gene>
<dbReference type="Proteomes" id="UP000028569">
    <property type="component" value="Chromosome"/>
</dbReference>
<reference evidence="10 11" key="1">
    <citation type="journal article" date="2014" name="Appl. Environ. Microbiol.">
        <title>Genomic encyclopedia of type strains of the genus Bifidobacterium.</title>
        <authorList>
            <person name="Milani C."/>
            <person name="Lugli G.A."/>
            <person name="Duranti S."/>
            <person name="Turroni F."/>
            <person name="Bottacini F."/>
            <person name="Mangifesta M."/>
            <person name="Sanchez B."/>
            <person name="Viappiani A."/>
            <person name="Mancabelli L."/>
            <person name="Taminiau B."/>
            <person name="Delcenserie V."/>
            <person name="Barrangou R."/>
            <person name="Margolles A."/>
            <person name="van Sinderen D."/>
            <person name="Ventura M."/>
        </authorList>
    </citation>
    <scope>NUCLEOTIDE SEQUENCE [LARGE SCALE GENOMIC DNA]</scope>
    <source>
        <strain evidence="10 11">LMG 11587</strain>
    </source>
</reference>
<dbReference type="PANTHER" id="PTHR22748:SF6">
    <property type="entry name" value="DNA-(APURINIC OR APYRIMIDINIC SITE) ENDONUCLEASE"/>
    <property type="match status" value="1"/>
</dbReference>
<feature type="site" description="Transition state stabilizer" evidence="8">
    <location>
        <position position="173"/>
    </location>
</feature>
<dbReference type="EC" id="3.1.11.2" evidence="10"/>
<dbReference type="GO" id="GO:0008081">
    <property type="term" value="F:phosphoric diester hydrolase activity"/>
    <property type="evidence" value="ECO:0007669"/>
    <property type="project" value="TreeGrafter"/>
</dbReference>
<evidence type="ECO:0000256" key="1">
    <source>
        <dbReference type="ARBA" id="ARBA00001936"/>
    </source>
</evidence>
<dbReference type="KEGG" id="bii:BINDI_0986"/>
<dbReference type="GO" id="GO:0008311">
    <property type="term" value="F:double-stranded DNA 3'-5' DNA exonuclease activity"/>
    <property type="evidence" value="ECO:0007669"/>
    <property type="project" value="UniProtKB-EC"/>
</dbReference>
<dbReference type="InterPro" id="IPR005135">
    <property type="entry name" value="Endo/exonuclease/phosphatase"/>
</dbReference>
<evidence type="ECO:0000313" key="10">
    <source>
        <dbReference type="EMBL" id="AIC92250.1"/>
    </source>
</evidence>
<keyword evidence="4 10" id="KW-0378">Hydrolase</keyword>
<dbReference type="AlphaFoldDB" id="A0A087VV02"/>
<dbReference type="NCBIfam" id="TIGR00633">
    <property type="entry name" value="xth"/>
    <property type="match status" value="1"/>
</dbReference>
<dbReference type="InterPro" id="IPR004808">
    <property type="entry name" value="AP_endonuc_1"/>
</dbReference>
<proteinExistence type="inferred from homology"/>
<dbReference type="InterPro" id="IPR020847">
    <property type="entry name" value="AP_endonuclease_F1_BS"/>
</dbReference>
<dbReference type="RefSeq" id="WP_033490511.1">
    <property type="nucleotide sequence ID" value="NZ_CP006018.1"/>
</dbReference>
<dbReference type="GO" id="GO:0003677">
    <property type="term" value="F:DNA binding"/>
    <property type="evidence" value="ECO:0007669"/>
    <property type="project" value="InterPro"/>
</dbReference>